<dbReference type="EMBL" id="GU177851">
    <property type="protein sequence ID" value="ADB12541.1"/>
    <property type="molecule type" value="Genomic_DNA"/>
</dbReference>
<accession>D2XIT2</accession>
<protein>
    <submittedName>
        <fullName evidence="1">Uncharacterized protein</fullName>
    </submittedName>
</protein>
<sequence>MMRPFLYKVISPFGVTEERHINEFGRQAQKSFASLCYHWVTIFSFKAGGYCGKLYLG</sequence>
<evidence type="ECO:0000313" key="1">
    <source>
        <dbReference type="EMBL" id="ADB12541.1"/>
    </source>
</evidence>
<proteinExistence type="predicted"/>
<organism evidence="1">
    <name type="scientific">uncultured bacterium 9F08</name>
    <dbReference type="NCBI Taxonomy" id="697051"/>
    <lineage>
        <taxon>Bacteria</taxon>
        <taxon>environmental samples</taxon>
    </lineage>
</organism>
<dbReference type="AlphaFoldDB" id="D2XIT2"/>
<reference evidence="1" key="1">
    <citation type="submission" date="2009-11" db="EMBL/GenBank/DDBJ databases">
        <authorList>
            <person name="Rhee S.-K."/>
            <person name="Park S.-J."/>
        </authorList>
    </citation>
    <scope>NUCLEOTIDE SEQUENCE</scope>
</reference>
<name>D2XIT2_9BACT</name>
<reference evidence="1" key="2">
    <citation type="journal article" date="2010" name="J. Microbiol.">
        <title>Metagenomic assessment of a sulfur-oxidizing enrichment culture derived from marine sediment.</title>
        <authorList>
            <person name="Jung M.Y."/>
            <person name="Pham V."/>
            <person name="Park S.J."/>
            <person name="Kim S.J."/>
            <person name="Chae J.C."/>
            <person name="Roh Y."/>
            <person name="Rhee S.K."/>
        </authorList>
    </citation>
    <scope>NUCLEOTIDE SEQUENCE</scope>
</reference>